<name>A0A835TJF1_CHLIN</name>
<feature type="region of interest" description="Disordered" evidence="4">
    <location>
        <begin position="545"/>
        <end position="594"/>
    </location>
</feature>
<sequence>MSLRQDVQHHPDQSREHETAIEDASVIHLLRVLMAGGESAAPSPGDGSGDVDMDAGPGDVAPSMSAEDAGCLLWDMSASRPVARLMQRYRAAEALEVVAARQLAALRQSGGGGIGVSGDGGGGLPEDAAEGEGRITPTIGEPGAAASGGGEGGDAAATAAAAATTADAAAPGSAACGRGASGAASGSAASSLRLLEICLSTLANLVATQPLQLELDLARAGGGGGGGRSADGGEEGGSGGGGGGGGGADGPVAASGLLTLLLAPPADADDGSSGGVAAAAQWAAVVWDAGTSAAALGGGAWGGLLWLDDARVLSELCRLCSVALRAQQRSTSRPCLAALRSPAALRRLLWVAAATADAVLFARCLDLVVAVLHASAAAVREAAAVAAETAAAAEAAVAAVQAQPDSEGEEQEAAGACGLAAAAVAEASSAAAAADAAAVAAAAVAGELLGGGLLELVHAVLQQALQQCLPLEDKYGNGDEEYGRLDAEYGDTGEEYDMAAAAAGRLAAAAAGSAGSGAAATASAAAAAAMEGAVEPAALGATPARPSGSVGMAQGSGPCVSGAGSSAPPAGATPQHRHRYGTPPRAARPDAQLGAREASRLKANEGAEGLAAGRGQRHESANDGQLDAGEDGAPAAGAAAAAAAAAVVVAAAALGSVPLSDEALDAVLRVIEELVSEGGPLASPELLPPALLLLQPGAAAAASNGAAEAAEADSALTAAASPAELLRRLHGRHGLAPELPALLVGLLLHHTDAMQVLEGLLVVLVDMGRDGLPRWVAAPATAPGEAVAVAARLAEVLRDSCYSRVHGAGSGAGGQDAAAAAEHASAVQLRQGAWYLLAATLRGVATAAAAAATAAGSGKAAAAEGAAGWLAVVPAACRLLASLTELPLAEGCQGYARASCAAGLQLLELAETEAVAAAAEAAVAAARRRHLQLHGEEPVEGELGGGALEGEELQALGETLAAMLESFAG</sequence>
<dbReference type="InterPro" id="IPR052464">
    <property type="entry name" value="Synovial_Prolif_Regulator"/>
</dbReference>
<evidence type="ECO:0000256" key="1">
    <source>
        <dbReference type="ARBA" id="ARBA00004123"/>
    </source>
</evidence>
<reference evidence="5" key="1">
    <citation type="journal article" date="2020" name="bioRxiv">
        <title>Comparative genomics of Chlamydomonas.</title>
        <authorList>
            <person name="Craig R.J."/>
            <person name="Hasan A.R."/>
            <person name="Ness R.W."/>
            <person name="Keightley P.D."/>
        </authorList>
    </citation>
    <scope>NUCLEOTIDE SEQUENCE</scope>
    <source>
        <strain evidence="5">SAG 7.73</strain>
    </source>
</reference>
<evidence type="ECO:0000256" key="3">
    <source>
        <dbReference type="ARBA" id="ARBA00038401"/>
    </source>
</evidence>
<keyword evidence="2" id="KW-0539">Nucleus</keyword>
<organism evidence="5 6">
    <name type="scientific">Chlamydomonas incerta</name>
    <dbReference type="NCBI Taxonomy" id="51695"/>
    <lineage>
        <taxon>Eukaryota</taxon>
        <taxon>Viridiplantae</taxon>
        <taxon>Chlorophyta</taxon>
        <taxon>core chlorophytes</taxon>
        <taxon>Chlorophyceae</taxon>
        <taxon>CS clade</taxon>
        <taxon>Chlamydomonadales</taxon>
        <taxon>Chlamydomonadaceae</taxon>
        <taxon>Chlamydomonas</taxon>
    </lineage>
</organism>
<feature type="region of interest" description="Disordered" evidence="4">
    <location>
        <begin position="1"/>
        <end position="21"/>
    </location>
</feature>
<feature type="compositionally biased region" description="Gly residues" evidence="4">
    <location>
        <begin position="111"/>
        <end position="124"/>
    </location>
</feature>
<dbReference type="PANTHER" id="PTHR23424">
    <property type="entry name" value="SERUM AMYLOID A"/>
    <property type="match status" value="1"/>
</dbReference>
<dbReference type="PANTHER" id="PTHR23424:SF23">
    <property type="entry name" value="PROTEIN SAAL1"/>
    <property type="match status" value="1"/>
</dbReference>
<comment type="caution">
    <text evidence="5">The sequence shown here is derived from an EMBL/GenBank/DDBJ whole genome shotgun (WGS) entry which is preliminary data.</text>
</comment>
<dbReference type="AlphaFoldDB" id="A0A835TJF1"/>
<evidence type="ECO:0000256" key="2">
    <source>
        <dbReference type="ARBA" id="ARBA00023242"/>
    </source>
</evidence>
<feature type="region of interest" description="Disordered" evidence="4">
    <location>
        <begin position="37"/>
        <end position="63"/>
    </location>
</feature>
<gene>
    <name evidence="5" type="ORF">HXX76_003195</name>
</gene>
<comment type="subcellular location">
    <subcellularLocation>
        <location evidence="1">Nucleus</location>
    </subcellularLocation>
</comment>
<proteinExistence type="inferred from homology"/>
<feature type="region of interest" description="Disordered" evidence="4">
    <location>
        <begin position="222"/>
        <end position="246"/>
    </location>
</feature>
<dbReference type="GO" id="GO:0005634">
    <property type="term" value="C:nucleus"/>
    <property type="evidence" value="ECO:0007669"/>
    <property type="project" value="UniProtKB-SubCell"/>
</dbReference>
<feature type="compositionally biased region" description="Low complexity" evidence="4">
    <location>
        <begin position="555"/>
        <end position="574"/>
    </location>
</feature>
<accession>A0A835TJF1</accession>
<feature type="region of interest" description="Disordered" evidence="4">
    <location>
        <begin position="111"/>
        <end position="154"/>
    </location>
</feature>
<keyword evidence="6" id="KW-1185">Reference proteome</keyword>
<dbReference type="EMBL" id="JAEHOC010000005">
    <property type="protein sequence ID" value="KAG2441574.1"/>
    <property type="molecule type" value="Genomic_DNA"/>
</dbReference>
<dbReference type="OrthoDB" id="541304at2759"/>
<protein>
    <submittedName>
        <fullName evidence="5">Uncharacterized protein</fullName>
    </submittedName>
</protein>
<feature type="compositionally biased region" description="Basic and acidic residues" evidence="4">
    <location>
        <begin position="1"/>
        <end position="20"/>
    </location>
</feature>
<dbReference type="Proteomes" id="UP000650467">
    <property type="component" value="Unassembled WGS sequence"/>
</dbReference>
<comment type="similarity">
    <text evidence="3">Belongs to the SAAL1 family.</text>
</comment>
<evidence type="ECO:0000313" key="5">
    <source>
        <dbReference type="EMBL" id="KAG2441574.1"/>
    </source>
</evidence>
<evidence type="ECO:0000313" key="6">
    <source>
        <dbReference type="Proteomes" id="UP000650467"/>
    </source>
</evidence>
<feature type="region of interest" description="Disordered" evidence="4">
    <location>
        <begin position="607"/>
        <end position="632"/>
    </location>
</feature>
<evidence type="ECO:0000256" key="4">
    <source>
        <dbReference type="SAM" id="MobiDB-lite"/>
    </source>
</evidence>